<keyword evidence="1" id="KW-1133">Transmembrane helix</keyword>
<dbReference type="RefSeq" id="WP_147458930.1">
    <property type="nucleotide sequence ID" value="NZ_CP046441.1"/>
</dbReference>
<keyword evidence="1" id="KW-0812">Transmembrane</keyword>
<dbReference type="Proteomes" id="UP000423413">
    <property type="component" value="Chromosome"/>
</dbReference>
<proteinExistence type="predicted"/>
<keyword evidence="1" id="KW-0472">Membrane</keyword>
<gene>
    <name evidence="2" type="ORF">GMO17_18910</name>
</gene>
<accession>A0AAE6UNX4</accession>
<protein>
    <submittedName>
        <fullName evidence="2">Uncharacterized protein</fullName>
    </submittedName>
</protein>
<reference evidence="2 3" key="1">
    <citation type="submission" date="2019-11" db="EMBL/GenBank/DDBJ databases">
        <title>Complete genome sequence of Pseudomonas syringae pv. coronafaciens isolate B19001 originated in imported oat cereal.</title>
        <authorList>
            <person name="Kim S.M."/>
            <person name="Lee B.C."/>
            <person name="Seo S.J."/>
            <person name="Lee J.E."/>
            <person name="Choi N.J."/>
            <person name="Park J.H."/>
        </authorList>
    </citation>
    <scope>NUCLEOTIDE SEQUENCE [LARGE SCALE GENOMIC DNA]</scope>
    <source>
        <strain evidence="2 3">B19001</strain>
    </source>
</reference>
<evidence type="ECO:0000256" key="1">
    <source>
        <dbReference type="SAM" id="Phobius"/>
    </source>
</evidence>
<dbReference type="EMBL" id="CP046441">
    <property type="protein sequence ID" value="QGT83081.1"/>
    <property type="molecule type" value="Genomic_DNA"/>
</dbReference>
<feature type="transmembrane region" description="Helical" evidence="1">
    <location>
        <begin position="84"/>
        <end position="106"/>
    </location>
</feature>
<evidence type="ECO:0000313" key="2">
    <source>
        <dbReference type="EMBL" id="QGT83081.1"/>
    </source>
</evidence>
<dbReference type="AlphaFoldDB" id="A0AAE6UNX4"/>
<evidence type="ECO:0000313" key="3">
    <source>
        <dbReference type="Proteomes" id="UP000423413"/>
    </source>
</evidence>
<organism evidence="2 3">
    <name type="scientific">Pseudomonas coronafaciens pv. coronafaciens</name>
    <dbReference type="NCBI Taxonomy" id="235275"/>
    <lineage>
        <taxon>Bacteria</taxon>
        <taxon>Pseudomonadati</taxon>
        <taxon>Pseudomonadota</taxon>
        <taxon>Gammaproteobacteria</taxon>
        <taxon>Pseudomonadales</taxon>
        <taxon>Pseudomonadaceae</taxon>
        <taxon>Pseudomonas</taxon>
        <taxon>Pseudomonas coronafaciens</taxon>
    </lineage>
</organism>
<sequence>MKVARPLYICGGEARPSVTACAPATGSTKRQRGMMVIRGVSPTVLFPVVNSLYRPSSVNDIPLISVAMSYSDRLRSLLVIAARIMFYTSGIYVFLNISSGVLNLLIRGW</sequence>
<name>A0AAE6UNX4_9PSED</name>